<sequence>MDADLDLQYDDNAFMKKILNDLLSHNDSARRRVLNTYYLPNAKLTSPLISIHGLEKIKNVFALTTALSIRPSVITNVVFDNKTCAVQLVSFLKVPLVPLTLNVPSWTVLHFKETDLDSRLLKVWWHEESWTIEGILQAVPIVSKFYSSMVRAGIGKMLAGTGKLLETVAGGPVSHSYDLPTRASRESRCSFFKTILISWSDFLTRAKLIVPRPIHKPVHPYHRQRWILQQQSETLGFTCLPPRYIANF</sequence>
<reference evidence="1" key="1">
    <citation type="submission" date="2020-12" db="EMBL/GenBank/DDBJ databases">
        <title>Metabolic potential, ecology and presence of endohyphal bacteria is reflected in genomic diversity of Mucoromycotina.</title>
        <authorList>
            <person name="Muszewska A."/>
            <person name="Okrasinska A."/>
            <person name="Steczkiewicz K."/>
            <person name="Drgas O."/>
            <person name="Orlowska M."/>
            <person name="Perlinska-Lenart U."/>
            <person name="Aleksandrzak-Piekarczyk T."/>
            <person name="Szatraj K."/>
            <person name="Zielenkiewicz U."/>
            <person name="Pilsyk S."/>
            <person name="Malc E."/>
            <person name="Mieczkowski P."/>
            <person name="Kruszewska J.S."/>
            <person name="Biernat P."/>
            <person name="Pawlowska J."/>
        </authorList>
    </citation>
    <scope>NUCLEOTIDE SEQUENCE</scope>
    <source>
        <strain evidence="1">WA0000067209</strain>
    </source>
</reference>
<dbReference type="EMBL" id="JAEPQZ010000011">
    <property type="protein sequence ID" value="KAG2175424.1"/>
    <property type="molecule type" value="Genomic_DNA"/>
</dbReference>
<dbReference type="OrthoDB" id="5580651at2759"/>
<proteinExistence type="predicted"/>
<accession>A0A8H7PJT1</accession>
<protein>
    <submittedName>
        <fullName evidence="1">Uncharacterized protein</fullName>
    </submittedName>
</protein>
<comment type="caution">
    <text evidence="1">The sequence shown here is derived from an EMBL/GenBank/DDBJ whole genome shotgun (WGS) entry which is preliminary data.</text>
</comment>
<evidence type="ECO:0000313" key="1">
    <source>
        <dbReference type="EMBL" id="KAG2175424.1"/>
    </source>
</evidence>
<dbReference type="Proteomes" id="UP000654370">
    <property type="component" value="Unassembled WGS sequence"/>
</dbReference>
<name>A0A8H7PJT1_MORIS</name>
<evidence type="ECO:0000313" key="2">
    <source>
        <dbReference type="Proteomes" id="UP000654370"/>
    </source>
</evidence>
<dbReference type="AlphaFoldDB" id="A0A8H7PJT1"/>
<keyword evidence="2" id="KW-1185">Reference proteome</keyword>
<organism evidence="1 2">
    <name type="scientific">Mortierella isabellina</name>
    <name type="common">Filamentous fungus</name>
    <name type="synonym">Umbelopsis isabellina</name>
    <dbReference type="NCBI Taxonomy" id="91625"/>
    <lineage>
        <taxon>Eukaryota</taxon>
        <taxon>Fungi</taxon>
        <taxon>Fungi incertae sedis</taxon>
        <taxon>Mucoromycota</taxon>
        <taxon>Mucoromycotina</taxon>
        <taxon>Umbelopsidomycetes</taxon>
        <taxon>Umbelopsidales</taxon>
        <taxon>Umbelopsidaceae</taxon>
        <taxon>Umbelopsis</taxon>
    </lineage>
</organism>
<gene>
    <name evidence="1" type="ORF">INT43_001071</name>
</gene>